<sequence>MSDCLKCAMCTGCKVCALYVGLLHECLGACVPSCHQSGTIIILKPETLILAC</sequence>
<feature type="chain" id="PRO_5015177628" evidence="1">
    <location>
        <begin position="29"/>
        <end position="52"/>
    </location>
</feature>
<dbReference type="EMBL" id="GGEC01067070">
    <property type="protein sequence ID" value="MBX47554.1"/>
    <property type="molecule type" value="Transcribed_RNA"/>
</dbReference>
<accession>A0A2P2NYL2</accession>
<feature type="signal peptide" evidence="1">
    <location>
        <begin position="1"/>
        <end position="28"/>
    </location>
</feature>
<protein>
    <submittedName>
        <fullName evidence="2">Uncharacterized protein</fullName>
    </submittedName>
</protein>
<keyword evidence="1" id="KW-0732">Signal</keyword>
<dbReference type="AlphaFoldDB" id="A0A2P2NYL2"/>
<name>A0A2P2NYL2_RHIMU</name>
<reference evidence="2" key="1">
    <citation type="submission" date="2018-02" db="EMBL/GenBank/DDBJ databases">
        <title>Rhizophora mucronata_Transcriptome.</title>
        <authorList>
            <person name="Meera S.P."/>
            <person name="Sreeshan A."/>
            <person name="Augustine A."/>
        </authorList>
    </citation>
    <scope>NUCLEOTIDE SEQUENCE</scope>
    <source>
        <tissue evidence="2">Leaf</tissue>
    </source>
</reference>
<evidence type="ECO:0000256" key="1">
    <source>
        <dbReference type="SAM" id="SignalP"/>
    </source>
</evidence>
<proteinExistence type="predicted"/>
<evidence type="ECO:0000313" key="2">
    <source>
        <dbReference type="EMBL" id="MBX47554.1"/>
    </source>
</evidence>
<organism evidence="2">
    <name type="scientific">Rhizophora mucronata</name>
    <name type="common">Asiatic mangrove</name>
    <dbReference type="NCBI Taxonomy" id="61149"/>
    <lineage>
        <taxon>Eukaryota</taxon>
        <taxon>Viridiplantae</taxon>
        <taxon>Streptophyta</taxon>
        <taxon>Embryophyta</taxon>
        <taxon>Tracheophyta</taxon>
        <taxon>Spermatophyta</taxon>
        <taxon>Magnoliopsida</taxon>
        <taxon>eudicotyledons</taxon>
        <taxon>Gunneridae</taxon>
        <taxon>Pentapetalae</taxon>
        <taxon>rosids</taxon>
        <taxon>fabids</taxon>
        <taxon>Malpighiales</taxon>
        <taxon>Rhizophoraceae</taxon>
        <taxon>Rhizophora</taxon>
    </lineage>
</organism>